<organism evidence="7 8">
    <name type="scientific">Promicromonospora aerolata</name>
    <dbReference type="NCBI Taxonomy" id="195749"/>
    <lineage>
        <taxon>Bacteria</taxon>
        <taxon>Bacillati</taxon>
        <taxon>Actinomycetota</taxon>
        <taxon>Actinomycetes</taxon>
        <taxon>Micrococcales</taxon>
        <taxon>Promicromonosporaceae</taxon>
        <taxon>Promicromonospora</taxon>
    </lineage>
</organism>
<evidence type="ECO:0000256" key="3">
    <source>
        <dbReference type="ARBA" id="ARBA00022989"/>
    </source>
</evidence>
<evidence type="ECO:0000256" key="5">
    <source>
        <dbReference type="SAM" id="Phobius"/>
    </source>
</evidence>
<name>A0ABW4VD05_9MICO</name>
<dbReference type="InterPro" id="IPR044880">
    <property type="entry name" value="NCX_ion-bd_dom_sf"/>
</dbReference>
<keyword evidence="8" id="KW-1185">Reference proteome</keyword>
<feature type="transmembrane region" description="Helical" evidence="5">
    <location>
        <begin position="189"/>
        <end position="211"/>
    </location>
</feature>
<evidence type="ECO:0000313" key="8">
    <source>
        <dbReference type="Proteomes" id="UP001597338"/>
    </source>
</evidence>
<sequence length="338" mass="34642">MTPLLLAALVFAGAAVVTVLGSIRLAGLGDVLADRTGWGEAIFGAVFFGVFTSLSGIVMTAVSAAGDNAELAYSNAIGGVAAQTFAIAVADLFYRGSNLEHAAASLPNMLFGCLLMALLALTLMGSFVPEVLLGPVHPATLVIVAVYGAGLVLMRRSAARPMWRAVRTEQTREDATEEQTAPGRRLRGLWAEFAAIGAVVGAGGAVIAWAADQIVTETALSEGFVGAVLMGVVNALPETVTAIAAVRRKALTLAIAAILGGNTLDVLNVAIGDLFYAGGSIYHAATPDSLFLTVASMLMTVIVLAGLLVRQNRGPARVGFEGVGLVLAYGTTVLILAF</sequence>
<evidence type="ECO:0000256" key="1">
    <source>
        <dbReference type="ARBA" id="ARBA00004141"/>
    </source>
</evidence>
<feature type="transmembrane region" description="Helical" evidence="5">
    <location>
        <begin position="318"/>
        <end position="337"/>
    </location>
</feature>
<gene>
    <name evidence="7" type="ORF">ACFSL2_20575</name>
</gene>
<keyword evidence="3 5" id="KW-1133">Transmembrane helix</keyword>
<dbReference type="Pfam" id="PF01699">
    <property type="entry name" value="Na_Ca_ex"/>
    <property type="match status" value="2"/>
</dbReference>
<dbReference type="InterPro" id="IPR004837">
    <property type="entry name" value="NaCa_Exmemb"/>
</dbReference>
<reference evidence="8" key="1">
    <citation type="journal article" date="2019" name="Int. J. Syst. Evol. Microbiol.">
        <title>The Global Catalogue of Microorganisms (GCM) 10K type strain sequencing project: providing services to taxonomists for standard genome sequencing and annotation.</title>
        <authorList>
            <consortium name="The Broad Institute Genomics Platform"/>
            <consortium name="The Broad Institute Genome Sequencing Center for Infectious Disease"/>
            <person name="Wu L."/>
            <person name="Ma J."/>
        </authorList>
    </citation>
    <scope>NUCLEOTIDE SEQUENCE [LARGE SCALE GENOMIC DNA]</scope>
    <source>
        <strain evidence="8">CCM 7043</strain>
    </source>
</reference>
<comment type="subcellular location">
    <subcellularLocation>
        <location evidence="1">Membrane</location>
        <topology evidence="1">Multi-pass membrane protein</topology>
    </subcellularLocation>
</comment>
<dbReference type="EMBL" id="JBHUHF010000001">
    <property type="protein sequence ID" value="MFD2027903.1"/>
    <property type="molecule type" value="Genomic_DNA"/>
</dbReference>
<feature type="transmembrane region" description="Helical" evidence="5">
    <location>
        <begin position="6"/>
        <end position="29"/>
    </location>
</feature>
<feature type="transmembrane region" description="Helical" evidence="5">
    <location>
        <begin position="223"/>
        <end position="246"/>
    </location>
</feature>
<feature type="domain" description="Sodium/calcium exchanger membrane region" evidence="6">
    <location>
        <begin position="7"/>
        <end position="130"/>
    </location>
</feature>
<dbReference type="Proteomes" id="UP001597338">
    <property type="component" value="Unassembled WGS sequence"/>
</dbReference>
<feature type="transmembrane region" description="Helical" evidence="5">
    <location>
        <begin position="253"/>
        <end position="277"/>
    </location>
</feature>
<evidence type="ECO:0000256" key="4">
    <source>
        <dbReference type="ARBA" id="ARBA00023136"/>
    </source>
</evidence>
<feature type="transmembrane region" description="Helical" evidence="5">
    <location>
        <begin position="71"/>
        <end position="94"/>
    </location>
</feature>
<feature type="transmembrane region" description="Helical" evidence="5">
    <location>
        <begin position="106"/>
        <end position="128"/>
    </location>
</feature>
<feature type="transmembrane region" description="Helical" evidence="5">
    <location>
        <begin position="41"/>
        <end position="65"/>
    </location>
</feature>
<protein>
    <submittedName>
        <fullName evidence="7">Sodium:calcium antiporter</fullName>
    </submittedName>
</protein>
<evidence type="ECO:0000313" key="7">
    <source>
        <dbReference type="EMBL" id="MFD2027903.1"/>
    </source>
</evidence>
<keyword evidence="2 5" id="KW-0812">Transmembrane</keyword>
<dbReference type="Gene3D" id="1.20.1420.30">
    <property type="entry name" value="NCX, central ion-binding region"/>
    <property type="match status" value="2"/>
</dbReference>
<keyword evidence="4 5" id="KW-0472">Membrane</keyword>
<dbReference type="RefSeq" id="WP_377199620.1">
    <property type="nucleotide sequence ID" value="NZ_JBHUHF010000001.1"/>
</dbReference>
<proteinExistence type="predicted"/>
<evidence type="ECO:0000259" key="6">
    <source>
        <dbReference type="Pfam" id="PF01699"/>
    </source>
</evidence>
<comment type="caution">
    <text evidence="7">The sequence shown here is derived from an EMBL/GenBank/DDBJ whole genome shotgun (WGS) entry which is preliminary data.</text>
</comment>
<feature type="transmembrane region" description="Helical" evidence="5">
    <location>
        <begin position="289"/>
        <end position="309"/>
    </location>
</feature>
<evidence type="ECO:0000256" key="2">
    <source>
        <dbReference type="ARBA" id="ARBA00022692"/>
    </source>
</evidence>
<feature type="transmembrane region" description="Helical" evidence="5">
    <location>
        <begin position="134"/>
        <end position="154"/>
    </location>
</feature>
<feature type="domain" description="Sodium/calcium exchanger membrane region" evidence="6">
    <location>
        <begin position="192"/>
        <end position="336"/>
    </location>
</feature>
<accession>A0ABW4VD05</accession>